<organism evidence="1 2">
    <name type="scientific">Dreissena polymorpha</name>
    <name type="common">Zebra mussel</name>
    <name type="synonym">Mytilus polymorpha</name>
    <dbReference type="NCBI Taxonomy" id="45954"/>
    <lineage>
        <taxon>Eukaryota</taxon>
        <taxon>Metazoa</taxon>
        <taxon>Spiralia</taxon>
        <taxon>Lophotrochozoa</taxon>
        <taxon>Mollusca</taxon>
        <taxon>Bivalvia</taxon>
        <taxon>Autobranchia</taxon>
        <taxon>Heteroconchia</taxon>
        <taxon>Euheterodonta</taxon>
        <taxon>Imparidentia</taxon>
        <taxon>Neoheterodontei</taxon>
        <taxon>Myida</taxon>
        <taxon>Dreissenoidea</taxon>
        <taxon>Dreissenidae</taxon>
        <taxon>Dreissena</taxon>
    </lineage>
</organism>
<name>A0A9D4E6N0_DREPO</name>
<keyword evidence="2" id="KW-1185">Reference proteome</keyword>
<dbReference type="Proteomes" id="UP000828390">
    <property type="component" value="Unassembled WGS sequence"/>
</dbReference>
<dbReference type="AlphaFoldDB" id="A0A9D4E6N0"/>
<sequence length="202" mass="23434">MLAVNTLPECRGSNCTFVSYDSTCRTTIDYICLPVETVDLVLFSKIIDDDCLNVSRHRPVLLCFNAYWFSSLSVPEVCPQKIYINWKRVTREDAEHYQSLLSSSRVIQRLCSDTLDRQEIDRAYIDLTNTLYSYANESLPQKRFKSFLKPFWCPALTVAHNNSRLARDQWCRAGRPRDRKCFEYTSYKAAKRNILDASIGCV</sequence>
<accession>A0A9D4E6N0</accession>
<evidence type="ECO:0000313" key="1">
    <source>
        <dbReference type="EMBL" id="KAH3772667.1"/>
    </source>
</evidence>
<dbReference type="EMBL" id="JAIWYP010000009">
    <property type="protein sequence ID" value="KAH3772667.1"/>
    <property type="molecule type" value="Genomic_DNA"/>
</dbReference>
<gene>
    <name evidence="1" type="ORF">DPMN_174009</name>
</gene>
<comment type="caution">
    <text evidence="1">The sequence shown here is derived from an EMBL/GenBank/DDBJ whole genome shotgun (WGS) entry which is preliminary data.</text>
</comment>
<proteinExistence type="predicted"/>
<reference evidence="1" key="1">
    <citation type="journal article" date="2019" name="bioRxiv">
        <title>The Genome of the Zebra Mussel, Dreissena polymorpha: A Resource for Invasive Species Research.</title>
        <authorList>
            <person name="McCartney M.A."/>
            <person name="Auch B."/>
            <person name="Kono T."/>
            <person name="Mallez S."/>
            <person name="Zhang Y."/>
            <person name="Obille A."/>
            <person name="Becker A."/>
            <person name="Abrahante J.E."/>
            <person name="Garbe J."/>
            <person name="Badalamenti J.P."/>
            <person name="Herman A."/>
            <person name="Mangelson H."/>
            <person name="Liachko I."/>
            <person name="Sullivan S."/>
            <person name="Sone E.D."/>
            <person name="Koren S."/>
            <person name="Silverstein K.A.T."/>
            <person name="Beckman K.B."/>
            <person name="Gohl D.M."/>
        </authorList>
    </citation>
    <scope>NUCLEOTIDE SEQUENCE</scope>
    <source>
        <strain evidence="1">Duluth1</strain>
        <tissue evidence="1">Whole animal</tissue>
    </source>
</reference>
<evidence type="ECO:0000313" key="2">
    <source>
        <dbReference type="Proteomes" id="UP000828390"/>
    </source>
</evidence>
<protein>
    <submittedName>
        <fullName evidence="1">Uncharacterized protein</fullName>
    </submittedName>
</protein>
<reference evidence="1" key="2">
    <citation type="submission" date="2020-11" db="EMBL/GenBank/DDBJ databases">
        <authorList>
            <person name="McCartney M.A."/>
            <person name="Auch B."/>
            <person name="Kono T."/>
            <person name="Mallez S."/>
            <person name="Becker A."/>
            <person name="Gohl D.M."/>
            <person name="Silverstein K.A.T."/>
            <person name="Koren S."/>
            <person name="Bechman K.B."/>
            <person name="Herman A."/>
            <person name="Abrahante J.E."/>
            <person name="Garbe J."/>
        </authorList>
    </citation>
    <scope>NUCLEOTIDE SEQUENCE</scope>
    <source>
        <strain evidence="1">Duluth1</strain>
        <tissue evidence="1">Whole animal</tissue>
    </source>
</reference>